<evidence type="ECO:0000256" key="6">
    <source>
        <dbReference type="SAM" id="Phobius"/>
    </source>
</evidence>
<evidence type="ECO:0000313" key="9">
    <source>
        <dbReference type="Proteomes" id="UP000184112"/>
    </source>
</evidence>
<dbReference type="Pfam" id="PF02518">
    <property type="entry name" value="HATPase_c"/>
    <property type="match status" value="1"/>
</dbReference>
<organism evidence="8 9">
    <name type="scientific">Flavobacterium johnsoniae</name>
    <name type="common">Cytophaga johnsonae</name>
    <dbReference type="NCBI Taxonomy" id="986"/>
    <lineage>
        <taxon>Bacteria</taxon>
        <taxon>Pseudomonadati</taxon>
        <taxon>Bacteroidota</taxon>
        <taxon>Flavobacteriia</taxon>
        <taxon>Flavobacteriales</taxon>
        <taxon>Flavobacteriaceae</taxon>
        <taxon>Flavobacterium</taxon>
    </lineage>
</organism>
<evidence type="ECO:0000256" key="2">
    <source>
        <dbReference type="ARBA" id="ARBA00012438"/>
    </source>
</evidence>
<reference evidence="8 9" key="1">
    <citation type="submission" date="2016-11" db="EMBL/GenBank/DDBJ databases">
        <authorList>
            <person name="Jaros S."/>
            <person name="Januszkiewicz K."/>
            <person name="Wedrychowicz H."/>
        </authorList>
    </citation>
    <scope>NUCLEOTIDE SEQUENCE [LARGE SCALE GENOMIC DNA]</scope>
    <source>
        <strain evidence="8 9">DSM 6792</strain>
    </source>
</reference>
<dbReference type="PANTHER" id="PTHR24421:SF10">
    <property type="entry name" value="NITRATE_NITRITE SENSOR PROTEIN NARQ"/>
    <property type="match status" value="1"/>
</dbReference>
<dbReference type="InterPro" id="IPR011990">
    <property type="entry name" value="TPR-like_helical_dom_sf"/>
</dbReference>
<feature type="transmembrane region" description="Helical" evidence="6">
    <location>
        <begin position="348"/>
        <end position="371"/>
    </location>
</feature>
<keyword evidence="5" id="KW-0902">Two-component regulatory system</keyword>
<dbReference type="GO" id="GO:0000160">
    <property type="term" value="P:phosphorelay signal transduction system"/>
    <property type="evidence" value="ECO:0007669"/>
    <property type="project" value="UniProtKB-KW"/>
</dbReference>
<evidence type="ECO:0000256" key="5">
    <source>
        <dbReference type="ARBA" id="ARBA00023012"/>
    </source>
</evidence>
<dbReference type="CDD" id="cd16917">
    <property type="entry name" value="HATPase_UhpB-NarQ-NarX-like"/>
    <property type="match status" value="1"/>
</dbReference>
<dbReference type="Gene3D" id="3.30.565.10">
    <property type="entry name" value="Histidine kinase-like ATPase, C-terminal domain"/>
    <property type="match status" value="1"/>
</dbReference>
<comment type="catalytic activity">
    <reaction evidence="1">
        <text>ATP + protein L-histidine = ADP + protein N-phospho-L-histidine.</text>
        <dbReference type="EC" id="2.7.13.3"/>
    </reaction>
</comment>
<evidence type="ECO:0000313" key="8">
    <source>
        <dbReference type="EMBL" id="SHG36940.1"/>
    </source>
</evidence>
<dbReference type="EC" id="2.7.13.3" evidence="2"/>
<dbReference type="Gene3D" id="1.25.40.10">
    <property type="entry name" value="Tetratricopeptide repeat domain"/>
    <property type="match status" value="2"/>
</dbReference>
<dbReference type="SUPFAM" id="SSF48452">
    <property type="entry name" value="TPR-like"/>
    <property type="match status" value="2"/>
</dbReference>
<evidence type="ECO:0000256" key="1">
    <source>
        <dbReference type="ARBA" id="ARBA00000085"/>
    </source>
</evidence>
<dbReference type="RefSeq" id="WP_073408660.1">
    <property type="nucleotide sequence ID" value="NZ_CP158862.1"/>
</dbReference>
<keyword evidence="4" id="KW-0418">Kinase</keyword>
<keyword evidence="6" id="KW-0812">Transmembrane</keyword>
<dbReference type="PANTHER" id="PTHR24421">
    <property type="entry name" value="NITRATE/NITRITE SENSOR PROTEIN NARX-RELATED"/>
    <property type="match status" value="1"/>
</dbReference>
<dbReference type="InterPro" id="IPR036890">
    <property type="entry name" value="HATPase_C_sf"/>
</dbReference>
<name>A0A1M5J9L8_FLAJO</name>
<dbReference type="SUPFAM" id="SSF55874">
    <property type="entry name" value="ATPase domain of HSP90 chaperone/DNA topoisomerase II/histidine kinase"/>
    <property type="match status" value="1"/>
</dbReference>
<gene>
    <name evidence="8" type="ORF">SAMN05444388_102427</name>
</gene>
<sequence length="585" mass="68015">MLRSPFFYFIILFFLFSCEEKKTTNPNIESIQKEALNLRNSADENFKKQNFKTAFYEFNKSKALYETIKDSANIGYILIQMGDIQQVNGDYYGSKETVTEALSYVKKKSIYIPYINNILGVADKELSLYDDAISYYRESINQFKKIEEKQPPLNNIAAVYIQQKKYDKAIEILKFILESPASKKFLDDKTKANKKSRYQDNLGYAYFKKGLDEKGILLMNEGLQTRIKYEDNYGSIESYLHLADYYSKKDIHKSDENALTAYNVATKLNSVDERLEALQILISNNNSVHTTQYIQKYFTLNDSIIKVRNNFKNKSAKIIYDSKKEKDENEKLRLEKAENQLSLQRAKYLRIVFAIVFVFLVILIVILIRYYKNKNKAIEFKTSYNTETRIAKKIHDELANDVFQVIAYTESQPLAAENTKENLLQKLDDIYSRVRGISRENNSIDTGINFTRSIKEMLSAYNTRERNIMVTNLENIHWENIDDIKKITISRILQELMVNMKKHSEAKIVVIKFESDHKSISINYKDNGKGCDKNMIVQNGLQNMTNRILSANGTIDIDTEPGKGFKVKISMPQQTHIKVKEKFAT</sequence>
<dbReference type="Proteomes" id="UP000184112">
    <property type="component" value="Unassembled WGS sequence"/>
</dbReference>
<dbReference type="InterPro" id="IPR050482">
    <property type="entry name" value="Sensor_HK_TwoCompSys"/>
</dbReference>
<accession>A0A1M5J9L8</accession>
<dbReference type="InterPro" id="IPR003594">
    <property type="entry name" value="HATPase_dom"/>
</dbReference>
<dbReference type="AlphaFoldDB" id="A0A1M5J9L8"/>
<evidence type="ECO:0000259" key="7">
    <source>
        <dbReference type="Pfam" id="PF02518"/>
    </source>
</evidence>
<keyword evidence="3" id="KW-0808">Transferase</keyword>
<protein>
    <recommendedName>
        <fullName evidence="2">histidine kinase</fullName>
        <ecNumber evidence="2">2.7.13.3</ecNumber>
    </recommendedName>
</protein>
<dbReference type="EMBL" id="FQWH01000002">
    <property type="protein sequence ID" value="SHG36940.1"/>
    <property type="molecule type" value="Genomic_DNA"/>
</dbReference>
<feature type="domain" description="Histidine kinase/HSP90-like ATPase" evidence="7">
    <location>
        <begin position="487"/>
        <end position="574"/>
    </location>
</feature>
<keyword evidence="6" id="KW-1133">Transmembrane helix</keyword>
<evidence type="ECO:0000256" key="3">
    <source>
        <dbReference type="ARBA" id="ARBA00022679"/>
    </source>
</evidence>
<dbReference type="PROSITE" id="PS51257">
    <property type="entry name" value="PROKAR_LIPOPROTEIN"/>
    <property type="match status" value="1"/>
</dbReference>
<keyword evidence="6" id="KW-0472">Membrane</keyword>
<dbReference type="GO" id="GO:0004673">
    <property type="term" value="F:protein histidine kinase activity"/>
    <property type="evidence" value="ECO:0007669"/>
    <property type="project" value="UniProtKB-EC"/>
</dbReference>
<evidence type="ECO:0000256" key="4">
    <source>
        <dbReference type="ARBA" id="ARBA00022777"/>
    </source>
</evidence>
<proteinExistence type="predicted"/>